<dbReference type="AlphaFoldDB" id="A0A4R6XB94"/>
<organism evidence="3 4">
    <name type="scientific">Marinomonas communis</name>
    <dbReference type="NCBI Taxonomy" id="28254"/>
    <lineage>
        <taxon>Bacteria</taxon>
        <taxon>Pseudomonadati</taxon>
        <taxon>Pseudomonadota</taxon>
        <taxon>Gammaproteobacteria</taxon>
        <taxon>Oceanospirillales</taxon>
        <taxon>Oceanospirillaceae</taxon>
        <taxon>Marinomonas</taxon>
    </lineage>
</organism>
<dbReference type="RefSeq" id="WP_133559968.1">
    <property type="nucleotide sequence ID" value="NZ_SNZA01000001.1"/>
</dbReference>
<feature type="transmembrane region" description="Helical" evidence="1">
    <location>
        <begin position="130"/>
        <end position="152"/>
    </location>
</feature>
<dbReference type="PANTHER" id="PTHR42208">
    <property type="entry name" value="HEAVY METAL TRANSPORTER-RELATED"/>
    <property type="match status" value="1"/>
</dbReference>
<feature type="domain" description="Urease accessory protein UreH-like transmembrane" evidence="2">
    <location>
        <begin position="9"/>
        <end position="209"/>
    </location>
</feature>
<dbReference type="Pfam" id="PF13386">
    <property type="entry name" value="DsbD_2"/>
    <property type="match status" value="1"/>
</dbReference>
<comment type="caution">
    <text evidence="3">The sequence shown here is derived from an EMBL/GenBank/DDBJ whole genome shotgun (WGS) entry which is preliminary data.</text>
</comment>
<dbReference type="InterPro" id="IPR039447">
    <property type="entry name" value="UreH-like_TM_dom"/>
</dbReference>
<evidence type="ECO:0000259" key="2">
    <source>
        <dbReference type="Pfam" id="PF13386"/>
    </source>
</evidence>
<dbReference type="EMBL" id="SNZA01000001">
    <property type="protein sequence ID" value="TDR15349.1"/>
    <property type="molecule type" value="Genomic_DNA"/>
</dbReference>
<keyword evidence="1" id="KW-0472">Membrane</keyword>
<name>A0A4R6XB94_9GAMM</name>
<sequence>MISIFLSGIAIGLAGAGHCLGMCGGLASLLSVGGKIKHSWLVAYNVGRGLSYLAFTLLLSSALYYGLADYYTQSMQPLRTLAGIIMILMGLYICGASRLILVTEKAGRLLWKSIQPAAKSLLPIRSSKQALLAGIIWGWLPCGLVYSTVLWATSLGSVSLSMMAITGFILGTLPSMLLAGLFSQQLKDIWQRYQLKWLFGISIILYGAYSIPLVKSVLSSIV</sequence>
<keyword evidence="4" id="KW-1185">Reference proteome</keyword>
<protein>
    <recommendedName>
        <fullName evidence="2">Urease accessory protein UreH-like transmembrane domain-containing protein</fullName>
    </recommendedName>
</protein>
<keyword evidence="1" id="KW-0812">Transmembrane</keyword>
<evidence type="ECO:0000313" key="4">
    <source>
        <dbReference type="Proteomes" id="UP000295729"/>
    </source>
</evidence>
<reference evidence="3 4" key="1">
    <citation type="submission" date="2019-03" db="EMBL/GenBank/DDBJ databases">
        <title>Genomic Encyclopedia of Type Strains, Phase IV (KMG-IV): sequencing the most valuable type-strain genomes for metagenomic binning, comparative biology and taxonomic classification.</title>
        <authorList>
            <person name="Goeker M."/>
        </authorList>
    </citation>
    <scope>NUCLEOTIDE SEQUENCE [LARGE SCALE GENOMIC DNA]</scope>
    <source>
        <strain evidence="3 4">DSM 5604</strain>
    </source>
</reference>
<accession>A0A4R6XB94</accession>
<feature type="transmembrane region" description="Helical" evidence="1">
    <location>
        <begin position="195"/>
        <end position="214"/>
    </location>
</feature>
<feature type="transmembrane region" description="Helical" evidence="1">
    <location>
        <begin position="158"/>
        <end position="183"/>
    </location>
</feature>
<dbReference type="PANTHER" id="PTHR42208:SF1">
    <property type="entry name" value="HEAVY METAL TRANSPORTER"/>
    <property type="match status" value="1"/>
</dbReference>
<dbReference type="Proteomes" id="UP000295729">
    <property type="component" value="Unassembled WGS sequence"/>
</dbReference>
<feature type="transmembrane region" description="Helical" evidence="1">
    <location>
        <begin position="6"/>
        <end position="30"/>
    </location>
</feature>
<proteinExistence type="predicted"/>
<dbReference type="OrthoDB" id="9798690at2"/>
<feature type="transmembrane region" description="Helical" evidence="1">
    <location>
        <begin position="50"/>
        <end position="68"/>
    </location>
</feature>
<gene>
    <name evidence="3" type="ORF">C8D85_0712</name>
</gene>
<evidence type="ECO:0000313" key="3">
    <source>
        <dbReference type="EMBL" id="TDR15349.1"/>
    </source>
</evidence>
<feature type="transmembrane region" description="Helical" evidence="1">
    <location>
        <begin position="80"/>
        <end position="101"/>
    </location>
</feature>
<keyword evidence="1" id="KW-1133">Transmembrane helix</keyword>
<evidence type="ECO:0000256" key="1">
    <source>
        <dbReference type="SAM" id="Phobius"/>
    </source>
</evidence>